<evidence type="ECO:0000313" key="3">
    <source>
        <dbReference type="Proteomes" id="UP000261931"/>
    </source>
</evidence>
<evidence type="ECO:0000259" key="1">
    <source>
        <dbReference type="Pfam" id="PF11740"/>
    </source>
</evidence>
<reference evidence="2 3" key="1">
    <citation type="submission" date="2018-08" db="EMBL/GenBank/DDBJ databases">
        <title>Hydrogenophaga sp. LA-38 isolated from sludge.</title>
        <authorList>
            <person name="Im W.-T."/>
        </authorList>
    </citation>
    <scope>NUCLEOTIDE SEQUENCE [LARGE SCALE GENOMIC DNA]</scope>
    <source>
        <strain evidence="2 3">LA-38</strain>
    </source>
</reference>
<sequence length="119" mass="13113">MVRASTGGRNCFRLRNSRAPGRQAIATRGEVDINDRMRQSMEEKGAPPRRGRKGITREDVRRACEALNAQGRQIGPTNVRLELGRGSYGTIVRILRELGSVGAGKRRSRTALPLAAEPF</sequence>
<proteinExistence type="predicted"/>
<accession>A0A372EFP3</accession>
<evidence type="ECO:0000313" key="2">
    <source>
        <dbReference type="EMBL" id="RFP77253.1"/>
    </source>
</evidence>
<keyword evidence="3" id="KW-1185">Reference proteome</keyword>
<protein>
    <recommendedName>
        <fullName evidence="1">KfrA N-terminal DNA-binding domain-containing protein</fullName>
    </recommendedName>
</protein>
<dbReference type="AlphaFoldDB" id="A0A372EFP3"/>
<name>A0A372EFP3_9BURK</name>
<dbReference type="Proteomes" id="UP000261931">
    <property type="component" value="Unassembled WGS sequence"/>
</dbReference>
<dbReference type="Pfam" id="PF11740">
    <property type="entry name" value="KfrA_N"/>
    <property type="match status" value="1"/>
</dbReference>
<organism evidence="2 3">
    <name type="scientific">Hydrogenophaga borbori</name>
    <dbReference type="NCBI Taxonomy" id="2294117"/>
    <lineage>
        <taxon>Bacteria</taxon>
        <taxon>Pseudomonadati</taxon>
        <taxon>Pseudomonadota</taxon>
        <taxon>Betaproteobacteria</taxon>
        <taxon>Burkholderiales</taxon>
        <taxon>Comamonadaceae</taxon>
        <taxon>Hydrogenophaga</taxon>
    </lineage>
</organism>
<comment type="caution">
    <text evidence="2">The sequence shown here is derived from an EMBL/GenBank/DDBJ whole genome shotgun (WGS) entry which is preliminary data.</text>
</comment>
<dbReference type="EMBL" id="QVLS01000012">
    <property type="protein sequence ID" value="RFP77253.1"/>
    <property type="molecule type" value="Genomic_DNA"/>
</dbReference>
<feature type="domain" description="KfrA N-terminal DNA-binding" evidence="1">
    <location>
        <begin position="56"/>
        <end position="113"/>
    </location>
</feature>
<gene>
    <name evidence="2" type="ORF">DY262_18015</name>
</gene>
<dbReference type="InterPro" id="IPR021104">
    <property type="entry name" value="KfrA_DNA-bd_N"/>
</dbReference>